<evidence type="ECO:0000259" key="13">
    <source>
        <dbReference type="PROSITE" id="PS50885"/>
    </source>
</evidence>
<keyword evidence="5" id="KW-0808">Transferase</keyword>
<dbReference type="GO" id="GO:0000155">
    <property type="term" value="F:phosphorelay sensor kinase activity"/>
    <property type="evidence" value="ECO:0007669"/>
    <property type="project" value="InterPro"/>
</dbReference>
<keyword evidence="4" id="KW-0597">Phosphoprotein</keyword>
<evidence type="ECO:0000256" key="6">
    <source>
        <dbReference type="ARBA" id="ARBA00022692"/>
    </source>
</evidence>
<evidence type="ECO:0000256" key="9">
    <source>
        <dbReference type="ARBA" id="ARBA00023012"/>
    </source>
</evidence>
<evidence type="ECO:0000256" key="11">
    <source>
        <dbReference type="SAM" id="Phobius"/>
    </source>
</evidence>
<feature type="transmembrane region" description="Helical" evidence="11">
    <location>
        <begin position="164"/>
        <end position="188"/>
    </location>
</feature>
<evidence type="ECO:0000256" key="1">
    <source>
        <dbReference type="ARBA" id="ARBA00000085"/>
    </source>
</evidence>
<dbReference type="FunFam" id="3.30.565.10:FF:000006">
    <property type="entry name" value="Sensor histidine kinase WalK"/>
    <property type="match status" value="1"/>
</dbReference>
<dbReference type="InterPro" id="IPR003660">
    <property type="entry name" value="HAMP_dom"/>
</dbReference>
<evidence type="ECO:0000256" key="3">
    <source>
        <dbReference type="ARBA" id="ARBA00012438"/>
    </source>
</evidence>
<keyword evidence="10 11" id="KW-0472">Membrane</keyword>
<dbReference type="SUPFAM" id="SSF47384">
    <property type="entry name" value="Homodimeric domain of signal transducing histidine kinase"/>
    <property type="match status" value="1"/>
</dbReference>
<keyword evidence="8 11" id="KW-1133">Transmembrane helix</keyword>
<dbReference type="SMART" id="SM00388">
    <property type="entry name" value="HisKA"/>
    <property type="match status" value="1"/>
</dbReference>
<dbReference type="InterPro" id="IPR003594">
    <property type="entry name" value="HATPase_dom"/>
</dbReference>
<evidence type="ECO:0000256" key="8">
    <source>
        <dbReference type="ARBA" id="ARBA00022989"/>
    </source>
</evidence>
<organism evidence="14 15">
    <name type="scientific">Nocardia bovistercoris</name>
    <dbReference type="NCBI Taxonomy" id="2785916"/>
    <lineage>
        <taxon>Bacteria</taxon>
        <taxon>Bacillati</taxon>
        <taxon>Actinomycetota</taxon>
        <taxon>Actinomycetes</taxon>
        <taxon>Mycobacteriales</taxon>
        <taxon>Nocardiaceae</taxon>
        <taxon>Nocardia</taxon>
    </lineage>
</organism>
<evidence type="ECO:0000313" key="14">
    <source>
        <dbReference type="EMBL" id="MBH0776689.1"/>
    </source>
</evidence>
<proteinExistence type="predicted"/>
<dbReference type="AlphaFoldDB" id="A0A931N2A0"/>
<dbReference type="SMART" id="SM00304">
    <property type="entry name" value="HAMP"/>
    <property type="match status" value="1"/>
</dbReference>
<dbReference type="Gene3D" id="6.10.340.10">
    <property type="match status" value="1"/>
</dbReference>
<dbReference type="SUPFAM" id="SSF55874">
    <property type="entry name" value="ATPase domain of HSP90 chaperone/DNA topoisomerase II/histidine kinase"/>
    <property type="match status" value="1"/>
</dbReference>
<dbReference type="CDD" id="cd00082">
    <property type="entry name" value="HisKA"/>
    <property type="match status" value="1"/>
</dbReference>
<dbReference type="PANTHER" id="PTHR45436:SF5">
    <property type="entry name" value="SENSOR HISTIDINE KINASE TRCS"/>
    <property type="match status" value="1"/>
</dbReference>
<evidence type="ECO:0000259" key="12">
    <source>
        <dbReference type="PROSITE" id="PS50109"/>
    </source>
</evidence>
<protein>
    <recommendedName>
        <fullName evidence="3">histidine kinase</fullName>
        <ecNumber evidence="3">2.7.13.3</ecNumber>
    </recommendedName>
</protein>
<dbReference type="EMBL" id="JADMLG010000003">
    <property type="protein sequence ID" value="MBH0776689.1"/>
    <property type="molecule type" value="Genomic_DNA"/>
</dbReference>
<dbReference type="Pfam" id="PF00672">
    <property type="entry name" value="HAMP"/>
    <property type="match status" value="1"/>
</dbReference>
<feature type="domain" description="Histidine kinase" evidence="12">
    <location>
        <begin position="250"/>
        <end position="459"/>
    </location>
</feature>
<keyword evidence="7" id="KW-0418">Kinase</keyword>
<dbReference type="Pfam" id="PF00512">
    <property type="entry name" value="HisKA"/>
    <property type="match status" value="1"/>
</dbReference>
<dbReference type="PANTHER" id="PTHR45436">
    <property type="entry name" value="SENSOR HISTIDINE KINASE YKOH"/>
    <property type="match status" value="1"/>
</dbReference>
<dbReference type="InterPro" id="IPR004358">
    <property type="entry name" value="Sig_transdc_His_kin-like_C"/>
</dbReference>
<accession>A0A931N2A0</accession>
<reference evidence="14" key="1">
    <citation type="submission" date="2020-11" db="EMBL/GenBank/DDBJ databases">
        <title>Nocardia NEAU-351.nov., a novel actinomycete isolated from the cow dung.</title>
        <authorList>
            <person name="Zhang X."/>
        </authorList>
    </citation>
    <scope>NUCLEOTIDE SEQUENCE</scope>
    <source>
        <strain evidence="14">NEAU-351</strain>
    </source>
</reference>
<dbReference type="Proteomes" id="UP000655751">
    <property type="component" value="Unassembled WGS sequence"/>
</dbReference>
<evidence type="ECO:0000256" key="4">
    <source>
        <dbReference type="ARBA" id="ARBA00022553"/>
    </source>
</evidence>
<dbReference type="InterPro" id="IPR050428">
    <property type="entry name" value="TCS_sensor_his_kinase"/>
</dbReference>
<evidence type="ECO:0000313" key="15">
    <source>
        <dbReference type="Proteomes" id="UP000655751"/>
    </source>
</evidence>
<gene>
    <name evidence="14" type="ORF">IT779_10380</name>
</gene>
<evidence type="ECO:0000256" key="7">
    <source>
        <dbReference type="ARBA" id="ARBA00022777"/>
    </source>
</evidence>
<dbReference type="InterPro" id="IPR036097">
    <property type="entry name" value="HisK_dim/P_sf"/>
</dbReference>
<keyword evidence="9" id="KW-0902">Two-component regulatory system</keyword>
<dbReference type="EC" id="2.7.13.3" evidence="3"/>
<name>A0A931N2A0_9NOCA</name>
<dbReference type="InterPro" id="IPR036890">
    <property type="entry name" value="HATPase_C_sf"/>
</dbReference>
<feature type="transmembrane region" description="Helical" evidence="11">
    <location>
        <begin position="20"/>
        <end position="43"/>
    </location>
</feature>
<keyword evidence="6 11" id="KW-0812">Transmembrane</keyword>
<dbReference type="InterPro" id="IPR005467">
    <property type="entry name" value="His_kinase_dom"/>
</dbReference>
<dbReference type="GO" id="GO:0005886">
    <property type="term" value="C:plasma membrane"/>
    <property type="evidence" value="ECO:0007669"/>
    <property type="project" value="UniProtKB-SubCell"/>
</dbReference>
<dbReference type="Pfam" id="PF02518">
    <property type="entry name" value="HATPase_c"/>
    <property type="match status" value="1"/>
</dbReference>
<comment type="catalytic activity">
    <reaction evidence="1">
        <text>ATP + protein L-histidine = ADP + protein N-phospho-L-histidine.</text>
        <dbReference type="EC" id="2.7.13.3"/>
    </reaction>
</comment>
<dbReference type="Gene3D" id="1.10.287.130">
    <property type="match status" value="1"/>
</dbReference>
<keyword evidence="15" id="KW-1185">Reference proteome</keyword>
<evidence type="ECO:0000256" key="2">
    <source>
        <dbReference type="ARBA" id="ARBA00004236"/>
    </source>
</evidence>
<dbReference type="Gene3D" id="3.30.565.10">
    <property type="entry name" value="Histidine kinase-like ATPase, C-terminal domain"/>
    <property type="match status" value="1"/>
</dbReference>
<evidence type="ECO:0000256" key="10">
    <source>
        <dbReference type="ARBA" id="ARBA00023136"/>
    </source>
</evidence>
<feature type="domain" description="HAMP" evidence="13">
    <location>
        <begin position="189"/>
        <end position="242"/>
    </location>
</feature>
<dbReference type="PROSITE" id="PS50109">
    <property type="entry name" value="HIS_KIN"/>
    <property type="match status" value="1"/>
</dbReference>
<dbReference type="RefSeq" id="WP_196149012.1">
    <property type="nucleotide sequence ID" value="NZ_JADMLG010000003.1"/>
</dbReference>
<evidence type="ECO:0000256" key="5">
    <source>
        <dbReference type="ARBA" id="ARBA00022679"/>
    </source>
</evidence>
<dbReference type="SMART" id="SM00387">
    <property type="entry name" value="HATPase_c"/>
    <property type="match status" value="1"/>
</dbReference>
<dbReference type="CDD" id="cd00075">
    <property type="entry name" value="HATPase"/>
    <property type="match status" value="1"/>
</dbReference>
<dbReference type="PROSITE" id="PS50885">
    <property type="entry name" value="HAMP"/>
    <property type="match status" value="1"/>
</dbReference>
<comment type="subcellular location">
    <subcellularLocation>
        <location evidence="2">Cell membrane</location>
    </subcellularLocation>
</comment>
<comment type="caution">
    <text evidence="14">The sequence shown here is derived from an EMBL/GenBank/DDBJ whole genome shotgun (WGS) entry which is preliminary data.</text>
</comment>
<dbReference type="InterPro" id="IPR003661">
    <property type="entry name" value="HisK_dim/P_dom"/>
</dbReference>
<sequence>MSRKWLPPAPSQWGLRVRSALLVVVILTIALGAATLALTLVLYRSLVSASDDLATARLRQIAYQLQLDAPDDLDNGGLVPDSQITAIQILDANAAVVASSPGSPARPMVTELPAPDSVRHGLRPEVGCIDDVRISTLTTTSPLSGTHTVVVALDQEELENTIELVAVLVGIGAPFIVALAAASTYALVSRSLGSVERIRTRVAAISIADLTDRVPVPRQRDEIAALAHTMNDMLTRIQNGHDAQRRFVGDASHELRSPLTTITAALELGHARPELLDADLIAETLLPEAERMRRLTQDLLLLARADEHDLRIHPVDTDLDDILTTEIRRLRGHTTLTVTTAVQPVRISGDPDQIQRVVLNLLDNAARYADSTVEVRLARDDGTARLEIGDDGPGIPDDERERVFDRFYRIQHDRSRHTGGTGLGLAIVAEIVTAHHGSVHIERSSAGGALVVIELPASE</sequence>
<dbReference type="PRINTS" id="PR00344">
    <property type="entry name" value="BCTRLSENSOR"/>
</dbReference>
<dbReference type="CDD" id="cd06225">
    <property type="entry name" value="HAMP"/>
    <property type="match status" value="1"/>
</dbReference>